<dbReference type="PANTHER" id="PTHR43648:SF1">
    <property type="entry name" value="ELECTRON TRANSFER FLAVOPROTEIN BETA SUBUNIT LYSINE METHYLTRANSFERASE"/>
    <property type="match status" value="1"/>
</dbReference>
<evidence type="ECO:0000313" key="3">
    <source>
        <dbReference type="EMBL" id="TCO76139.1"/>
    </source>
</evidence>
<keyword evidence="2" id="KW-0808">Transferase</keyword>
<reference evidence="3 4" key="1">
    <citation type="submission" date="2019-03" db="EMBL/GenBank/DDBJ databases">
        <title>Genomic Encyclopedia of Type Strains, Phase IV (KMG-IV): sequencing the most valuable type-strain genomes for metagenomic binning, comparative biology and taxonomic classification.</title>
        <authorList>
            <person name="Goeker M."/>
        </authorList>
    </citation>
    <scope>NUCLEOTIDE SEQUENCE [LARGE SCALE GENOMIC DNA]</scope>
    <source>
        <strain evidence="3 4">DSM 23344</strain>
    </source>
</reference>
<sequence length="232" mass="25036">MNGNINCQLTALLPTVLAGARLQATALPLTGERLSLYLLNADYPQQLLDPDAVRHLMHDPLYWVFCWASGQVLAAELLRNPQHVAGRRVLDFGSGSGVVAIAAALAGAREVIACDSDAHALRACAENAALNGVELTLAAAFEDVPGSIDVITAADVLYDRDNLSCLERFLERSPRVLLADSRVRDFDFPPYTTLFQAEATTWPDLEESAAFRQVSVYIADQSAATHATGTVR</sequence>
<dbReference type="PANTHER" id="PTHR43648">
    <property type="entry name" value="ELECTRON TRANSFER FLAVOPROTEIN BETA SUBUNIT LYSINE METHYLTRANSFERASE"/>
    <property type="match status" value="1"/>
</dbReference>
<gene>
    <name evidence="3" type="ORF">EV688_10599</name>
</gene>
<dbReference type="RefSeq" id="WP_117315552.1">
    <property type="nucleotide sequence ID" value="NZ_QQSW01000003.1"/>
</dbReference>
<protein>
    <submittedName>
        <fullName evidence="3">Putative nicotinamide N-methyase</fullName>
    </submittedName>
</protein>
<dbReference type="CDD" id="cd02440">
    <property type="entry name" value="AdoMet_MTases"/>
    <property type="match status" value="1"/>
</dbReference>
<keyword evidence="1" id="KW-0489">Methyltransferase</keyword>
<dbReference type="EMBL" id="SLWX01000005">
    <property type="protein sequence ID" value="TCO76139.1"/>
    <property type="molecule type" value="Genomic_DNA"/>
</dbReference>
<evidence type="ECO:0000256" key="2">
    <source>
        <dbReference type="ARBA" id="ARBA00022679"/>
    </source>
</evidence>
<dbReference type="Proteomes" id="UP000294980">
    <property type="component" value="Unassembled WGS sequence"/>
</dbReference>
<dbReference type="GO" id="GO:0032259">
    <property type="term" value="P:methylation"/>
    <property type="evidence" value="ECO:0007669"/>
    <property type="project" value="UniProtKB-KW"/>
</dbReference>
<name>A0A4R2KXR5_9GAMM</name>
<dbReference type="SUPFAM" id="SSF53335">
    <property type="entry name" value="S-adenosyl-L-methionine-dependent methyltransferases"/>
    <property type="match status" value="1"/>
</dbReference>
<dbReference type="InterPro" id="IPR050078">
    <property type="entry name" value="Ribosomal_L11_MeTrfase_PrmA"/>
</dbReference>
<evidence type="ECO:0000313" key="4">
    <source>
        <dbReference type="Proteomes" id="UP000294980"/>
    </source>
</evidence>
<comment type="caution">
    <text evidence="3">The sequence shown here is derived from an EMBL/GenBank/DDBJ whole genome shotgun (WGS) entry which is preliminary data.</text>
</comment>
<organism evidence="3 4">
    <name type="scientific">Chromatocurvus halotolerans</name>
    <dbReference type="NCBI Taxonomy" id="1132028"/>
    <lineage>
        <taxon>Bacteria</taxon>
        <taxon>Pseudomonadati</taxon>
        <taxon>Pseudomonadota</taxon>
        <taxon>Gammaproteobacteria</taxon>
        <taxon>Cellvibrionales</taxon>
        <taxon>Halieaceae</taxon>
        <taxon>Chromatocurvus</taxon>
    </lineage>
</organism>
<dbReference type="GO" id="GO:0016279">
    <property type="term" value="F:protein-lysine N-methyltransferase activity"/>
    <property type="evidence" value="ECO:0007669"/>
    <property type="project" value="TreeGrafter"/>
</dbReference>
<proteinExistence type="predicted"/>
<evidence type="ECO:0000256" key="1">
    <source>
        <dbReference type="ARBA" id="ARBA00022603"/>
    </source>
</evidence>
<dbReference type="OrthoDB" id="9794615at2"/>
<dbReference type="AlphaFoldDB" id="A0A4R2KXR5"/>
<keyword evidence="4" id="KW-1185">Reference proteome</keyword>
<accession>A0A4R2KXR5</accession>
<dbReference type="Gene3D" id="3.40.50.150">
    <property type="entry name" value="Vaccinia Virus protein VP39"/>
    <property type="match status" value="1"/>
</dbReference>
<dbReference type="Pfam" id="PF06325">
    <property type="entry name" value="PrmA"/>
    <property type="match status" value="1"/>
</dbReference>
<dbReference type="InterPro" id="IPR029063">
    <property type="entry name" value="SAM-dependent_MTases_sf"/>
</dbReference>